<dbReference type="RefSeq" id="WP_154765174.1">
    <property type="nucleotide sequence ID" value="NZ_WMBT01000007.1"/>
</dbReference>
<dbReference type="AlphaFoldDB" id="A0A6L6HUZ6"/>
<dbReference type="Gene3D" id="3.30.870.10">
    <property type="entry name" value="Endonuclease Chain A"/>
    <property type="match status" value="2"/>
</dbReference>
<dbReference type="PROSITE" id="PS50035">
    <property type="entry name" value="PLD"/>
    <property type="match status" value="2"/>
</dbReference>
<dbReference type="GO" id="GO:0032049">
    <property type="term" value="P:cardiolipin biosynthetic process"/>
    <property type="evidence" value="ECO:0007669"/>
    <property type="project" value="UniProtKB-UniRule"/>
</dbReference>
<keyword evidence="4" id="KW-1003">Cell membrane</keyword>
<evidence type="ECO:0000256" key="4">
    <source>
        <dbReference type="ARBA" id="ARBA00022475"/>
    </source>
</evidence>
<gene>
    <name evidence="19" type="primary">cls</name>
    <name evidence="19" type="ORF">GIY56_12460</name>
</gene>
<sequence length="480" mass="53927">MTVLYLLGGLWVLAMIVFIVSENRRPQSTFAWMFLLAFVPGLGLLVYFLFGREMRGLAGSRHLVHQDLEQDLERALASLRAQHERALERLDREAPHQAGLVRLVNGTANALVTVQNRLELLQDAAETYPRLMADLKAARISIHLQYYSWSSDELGQELKSILLAKAAEGVEVRLLYDPLGSLLMLKRRYLREMRAGGVAMQPFSRLWRLHTISYRNHRKIAVIDGRVGYTGGLNIGHEHVDPGPEFHHRWRDTHLRLEGTTVGMLQAVFCVDWRNATDEDLLSPAQFAPLPPEAAGAHLPVQVSLSGPDSDWAAIRQLYFAMIGAARRRVRIQSPFFILDDSLSEALSAAALRGVDVQVMISERGTGQILPYWAANTYFAEVARAGVKVLLFRHGYLHAKTLGIDGEVCSVGSANMDIRSFSINYELNAVIYDPATAQALEAAFDRDLADCVPFDPEEYARRSRLHRFRDSALRLLSPLY</sequence>
<evidence type="ECO:0000256" key="11">
    <source>
        <dbReference type="ARBA" id="ARBA00023098"/>
    </source>
</evidence>
<dbReference type="SMART" id="SM00155">
    <property type="entry name" value="PLDc"/>
    <property type="match status" value="2"/>
</dbReference>
<dbReference type="GO" id="GO:0005886">
    <property type="term" value="C:plasma membrane"/>
    <property type="evidence" value="ECO:0007669"/>
    <property type="project" value="UniProtKB-SubCell"/>
</dbReference>
<name>A0A6L6HUZ6_9RHOB</name>
<evidence type="ECO:0000259" key="18">
    <source>
        <dbReference type="PROSITE" id="PS50035"/>
    </source>
</evidence>
<dbReference type="InterPro" id="IPR025202">
    <property type="entry name" value="PLD-like_dom"/>
</dbReference>
<dbReference type="InterPro" id="IPR001736">
    <property type="entry name" value="PLipase_D/transphosphatidylase"/>
</dbReference>
<keyword evidence="8 17" id="KW-0812">Transmembrane</keyword>
<evidence type="ECO:0000256" key="12">
    <source>
        <dbReference type="ARBA" id="ARBA00023136"/>
    </source>
</evidence>
<keyword evidence="6" id="KW-0964">Secreted</keyword>
<dbReference type="PANTHER" id="PTHR21248:SF22">
    <property type="entry name" value="PHOSPHOLIPASE D"/>
    <property type="match status" value="1"/>
</dbReference>
<dbReference type="EMBL" id="WMBT01000007">
    <property type="protein sequence ID" value="MTE01108.1"/>
    <property type="molecule type" value="Genomic_DNA"/>
</dbReference>
<keyword evidence="7" id="KW-0808">Transferase</keyword>
<evidence type="ECO:0000256" key="7">
    <source>
        <dbReference type="ARBA" id="ARBA00022679"/>
    </source>
</evidence>
<dbReference type="SUPFAM" id="SSF56024">
    <property type="entry name" value="Phospholipase D/nuclease"/>
    <property type="match status" value="2"/>
</dbReference>
<keyword evidence="12 17" id="KW-0472">Membrane</keyword>
<keyword evidence="14" id="KW-1208">Phospholipid metabolism</keyword>
<dbReference type="Proteomes" id="UP000481417">
    <property type="component" value="Unassembled WGS sequence"/>
</dbReference>
<evidence type="ECO:0000256" key="3">
    <source>
        <dbReference type="ARBA" id="ARBA00004651"/>
    </source>
</evidence>
<evidence type="ECO:0000256" key="16">
    <source>
        <dbReference type="SAM" id="Coils"/>
    </source>
</evidence>
<evidence type="ECO:0000256" key="9">
    <source>
        <dbReference type="ARBA" id="ARBA00022737"/>
    </source>
</evidence>
<accession>A0A6L6HUZ6</accession>
<feature type="coiled-coil region" evidence="16">
    <location>
        <begin position="65"/>
        <end position="93"/>
    </location>
</feature>
<evidence type="ECO:0000256" key="15">
    <source>
        <dbReference type="NCBIfam" id="TIGR04265"/>
    </source>
</evidence>
<dbReference type="CDD" id="cd09110">
    <property type="entry name" value="PLDc_CLS_1"/>
    <property type="match status" value="1"/>
</dbReference>
<proteinExistence type="predicted"/>
<keyword evidence="13" id="KW-0594">Phospholipid biosynthesis</keyword>
<evidence type="ECO:0000256" key="10">
    <source>
        <dbReference type="ARBA" id="ARBA00022989"/>
    </source>
</evidence>
<dbReference type="NCBIfam" id="TIGR04265">
    <property type="entry name" value="bac_cardiolipin"/>
    <property type="match status" value="1"/>
</dbReference>
<evidence type="ECO:0000256" key="1">
    <source>
        <dbReference type="ARBA" id="ARBA00003145"/>
    </source>
</evidence>
<keyword evidence="16" id="KW-0175">Coiled coil</keyword>
<evidence type="ECO:0000256" key="14">
    <source>
        <dbReference type="ARBA" id="ARBA00023264"/>
    </source>
</evidence>
<evidence type="ECO:0000256" key="5">
    <source>
        <dbReference type="ARBA" id="ARBA00022516"/>
    </source>
</evidence>
<evidence type="ECO:0000256" key="17">
    <source>
        <dbReference type="SAM" id="Phobius"/>
    </source>
</evidence>
<dbReference type="InterPro" id="IPR027379">
    <property type="entry name" value="CLS_N"/>
</dbReference>
<dbReference type="PANTHER" id="PTHR21248">
    <property type="entry name" value="CARDIOLIPIN SYNTHASE"/>
    <property type="match status" value="1"/>
</dbReference>
<feature type="transmembrane region" description="Helical" evidence="17">
    <location>
        <begin position="31"/>
        <end position="50"/>
    </location>
</feature>
<evidence type="ECO:0000256" key="6">
    <source>
        <dbReference type="ARBA" id="ARBA00022525"/>
    </source>
</evidence>
<keyword evidence="20" id="KW-1185">Reference proteome</keyword>
<evidence type="ECO:0000256" key="13">
    <source>
        <dbReference type="ARBA" id="ARBA00023209"/>
    </source>
</evidence>
<evidence type="ECO:0000256" key="8">
    <source>
        <dbReference type="ARBA" id="ARBA00022692"/>
    </source>
</evidence>
<keyword evidence="5" id="KW-0444">Lipid biosynthesis</keyword>
<dbReference type="InterPro" id="IPR022924">
    <property type="entry name" value="Cardiolipin_synthase"/>
</dbReference>
<keyword evidence="11" id="KW-0443">Lipid metabolism</keyword>
<feature type="domain" description="PLD phosphodiesterase" evidence="18">
    <location>
        <begin position="393"/>
        <end position="420"/>
    </location>
</feature>
<dbReference type="EC" id="2.7.8.-" evidence="15"/>
<protein>
    <recommendedName>
        <fullName evidence="15">Cardiolipin synthase</fullName>
        <ecNumber evidence="15">2.7.8.-</ecNumber>
    </recommendedName>
</protein>
<organism evidence="19 20">
    <name type="scientific">Paracoccus lichenicola</name>
    <dbReference type="NCBI Taxonomy" id="2665644"/>
    <lineage>
        <taxon>Bacteria</taxon>
        <taxon>Pseudomonadati</taxon>
        <taxon>Pseudomonadota</taxon>
        <taxon>Alphaproteobacteria</taxon>
        <taxon>Rhodobacterales</taxon>
        <taxon>Paracoccaceae</taxon>
        <taxon>Paracoccus</taxon>
    </lineage>
</organism>
<dbReference type="GO" id="GO:0008808">
    <property type="term" value="F:cardiolipin synthase activity"/>
    <property type="evidence" value="ECO:0007669"/>
    <property type="project" value="UniProtKB-UniRule"/>
</dbReference>
<dbReference type="GO" id="GO:0005576">
    <property type="term" value="C:extracellular region"/>
    <property type="evidence" value="ECO:0007669"/>
    <property type="project" value="UniProtKB-SubCell"/>
</dbReference>
<comment type="caution">
    <text evidence="19">The sequence shown here is derived from an EMBL/GenBank/DDBJ whole genome shotgun (WGS) entry which is preliminary data.</text>
</comment>
<evidence type="ECO:0000313" key="19">
    <source>
        <dbReference type="EMBL" id="MTE01108.1"/>
    </source>
</evidence>
<reference evidence="19 20" key="1">
    <citation type="submission" date="2019-11" db="EMBL/GenBank/DDBJ databases">
        <authorList>
            <person name="Lang L."/>
        </authorList>
    </citation>
    <scope>NUCLEOTIDE SEQUENCE [LARGE SCALE GENOMIC DNA]</scope>
    <source>
        <strain evidence="19 20">YIM 132242</strain>
    </source>
</reference>
<comment type="subcellular location">
    <subcellularLocation>
        <location evidence="3">Cell membrane</location>
        <topology evidence="3">Multi-pass membrane protein</topology>
    </subcellularLocation>
    <subcellularLocation>
        <location evidence="2">Secreted</location>
    </subcellularLocation>
</comment>
<dbReference type="Pfam" id="PF13091">
    <property type="entry name" value="PLDc_2"/>
    <property type="match status" value="2"/>
</dbReference>
<feature type="domain" description="PLD phosphodiesterase" evidence="18">
    <location>
        <begin position="212"/>
        <end position="239"/>
    </location>
</feature>
<evidence type="ECO:0000313" key="20">
    <source>
        <dbReference type="Proteomes" id="UP000481417"/>
    </source>
</evidence>
<dbReference type="CDD" id="cd09112">
    <property type="entry name" value="PLDc_CLS_2"/>
    <property type="match status" value="1"/>
</dbReference>
<dbReference type="Pfam" id="PF13396">
    <property type="entry name" value="PLDc_N"/>
    <property type="match status" value="1"/>
</dbReference>
<evidence type="ECO:0000256" key="2">
    <source>
        <dbReference type="ARBA" id="ARBA00004613"/>
    </source>
</evidence>
<keyword evidence="10 17" id="KW-1133">Transmembrane helix</keyword>
<keyword evidence="9" id="KW-0677">Repeat</keyword>
<comment type="function">
    <text evidence="1">Could be a virulence factor.</text>
</comment>